<name>A0AAV5VH95_9BILA</name>
<feature type="compositionally biased region" description="Low complexity" evidence="1">
    <location>
        <begin position="277"/>
        <end position="294"/>
    </location>
</feature>
<feature type="compositionally biased region" description="Low complexity" evidence="1">
    <location>
        <begin position="1"/>
        <end position="11"/>
    </location>
</feature>
<gene>
    <name evidence="2" type="ORF">PFISCL1PPCAC_8870</name>
</gene>
<keyword evidence="3" id="KW-1185">Reference proteome</keyword>
<dbReference type="EMBL" id="BTSY01000003">
    <property type="protein sequence ID" value="GMT17573.1"/>
    <property type="molecule type" value="Genomic_DNA"/>
</dbReference>
<dbReference type="AlphaFoldDB" id="A0AAV5VH95"/>
<sequence>RSSSDSPIDTSESTKYRHTEAILVPPPSIATAHATPKNSIIPQQSEASSETTVQILPLASEAPLPKKFSVAAVKLNGSINNNNSLSALRRSYSIPRGGFNYGTLRDEDRPRRECIRVAYNNPVYEEIIERIPERCVMLRQRSLRCRRKPGNKYRTLEEVASPPRIHRNIHQEPSSVIERESTAPCCESETSSDDEDEVLATDFYSDFAPDLRIPFIDEGSVSSLMSLDDAFRRLSRKRSKTALLPMASPPPKSASVHGFIPPDFHNQLGVDEEGNQTTVTPTVTPSSPTPVPDATVTLTTTVLVPDRVEIVRCPKTLALDRRQERKSLKRNRAATVAGTPIRRHSSHPPAAASSSDGADLQQLQ</sequence>
<comment type="caution">
    <text evidence="2">The sequence shown here is derived from an EMBL/GenBank/DDBJ whole genome shotgun (WGS) entry which is preliminary data.</text>
</comment>
<dbReference type="Proteomes" id="UP001432322">
    <property type="component" value="Unassembled WGS sequence"/>
</dbReference>
<feature type="region of interest" description="Disordered" evidence="1">
    <location>
        <begin position="322"/>
        <end position="364"/>
    </location>
</feature>
<protein>
    <submittedName>
        <fullName evidence="2">Uncharacterized protein</fullName>
    </submittedName>
</protein>
<feature type="region of interest" description="Disordered" evidence="1">
    <location>
        <begin position="1"/>
        <end position="20"/>
    </location>
</feature>
<evidence type="ECO:0000313" key="2">
    <source>
        <dbReference type="EMBL" id="GMT17573.1"/>
    </source>
</evidence>
<evidence type="ECO:0000256" key="1">
    <source>
        <dbReference type="SAM" id="MobiDB-lite"/>
    </source>
</evidence>
<reference evidence="2" key="1">
    <citation type="submission" date="2023-10" db="EMBL/GenBank/DDBJ databases">
        <title>Genome assembly of Pristionchus species.</title>
        <authorList>
            <person name="Yoshida K."/>
            <person name="Sommer R.J."/>
        </authorList>
    </citation>
    <scope>NUCLEOTIDE SEQUENCE</scope>
    <source>
        <strain evidence="2">RS5133</strain>
    </source>
</reference>
<proteinExistence type="predicted"/>
<feature type="region of interest" description="Disordered" evidence="1">
    <location>
        <begin position="275"/>
        <end position="294"/>
    </location>
</feature>
<accession>A0AAV5VH95</accession>
<feature type="non-terminal residue" evidence="2">
    <location>
        <position position="1"/>
    </location>
</feature>
<evidence type="ECO:0000313" key="3">
    <source>
        <dbReference type="Proteomes" id="UP001432322"/>
    </source>
</evidence>
<feature type="non-terminal residue" evidence="2">
    <location>
        <position position="364"/>
    </location>
</feature>
<organism evidence="2 3">
    <name type="scientific">Pristionchus fissidentatus</name>
    <dbReference type="NCBI Taxonomy" id="1538716"/>
    <lineage>
        <taxon>Eukaryota</taxon>
        <taxon>Metazoa</taxon>
        <taxon>Ecdysozoa</taxon>
        <taxon>Nematoda</taxon>
        <taxon>Chromadorea</taxon>
        <taxon>Rhabditida</taxon>
        <taxon>Rhabditina</taxon>
        <taxon>Diplogasteromorpha</taxon>
        <taxon>Diplogasteroidea</taxon>
        <taxon>Neodiplogasteridae</taxon>
        <taxon>Pristionchus</taxon>
    </lineage>
</organism>